<reference evidence="1 2" key="1">
    <citation type="submission" date="2019-07" db="EMBL/GenBank/DDBJ databases">
        <title>Draft genome sequences of 15 bacterial species constituting the stable defined intestinal microbiota of the GM15 gnotobiotic mouse model.</title>
        <authorList>
            <person name="Elie C."/>
            <person name="Mathieu A."/>
            <person name="Saliou A."/>
            <person name="Darnaud M."/>
            <person name="Leulier F."/>
            <person name="Tamellini A."/>
        </authorList>
    </citation>
    <scope>NUCLEOTIDE SEQUENCE [LARGE SCALE GENOMIC DNA]</scope>
    <source>
        <strain evidence="2">ASF 502</strain>
    </source>
</reference>
<dbReference type="OrthoDB" id="2066945at2"/>
<dbReference type="EMBL" id="VIRB01000098">
    <property type="protein sequence ID" value="NDO70093.1"/>
    <property type="molecule type" value="Genomic_DNA"/>
</dbReference>
<evidence type="ECO:0008006" key="3">
    <source>
        <dbReference type="Google" id="ProtNLM"/>
    </source>
</evidence>
<dbReference type="RefSeq" id="WP_004077636.1">
    <property type="nucleotide sequence ID" value="NZ_VIRB01000098.1"/>
</dbReference>
<comment type="caution">
    <text evidence="1">The sequence shown here is derived from an EMBL/GenBank/DDBJ whole genome shotgun (WGS) entry which is preliminary data.</text>
</comment>
<evidence type="ECO:0000313" key="1">
    <source>
        <dbReference type="EMBL" id="NDO70093.1"/>
    </source>
</evidence>
<gene>
    <name evidence="1" type="ORF">FMM80_16120</name>
</gene>
<dbReference type="AlphaFoldDB" id="A0A9X5C9E2"/>
<accession>A0A9X5C9E2</accession>
<sequence>MVTYELKKDAKLTDSEREALKKAKSMPVIYDDDSPEMTPEMEQAFIAARKKKPFSKEPLTLYVSRTTIEKAKSLGGDYIAILGHLLDQAVTEYKAM</sequence>
<protein>
    <recommendedName>
        <fullName evidence="3">Antitoxin</fullName>
    </recommendedName>
</protein>
<organism evidence="1 2">
    <name type="scientific">Schaedlerella arabinosiphila</name>
    <dbReference type="NCBI Taxonomy" id="2044587"/>
    <lineage>
        <taxon>Bacteria</taxon>
        <taxon>Bacillati</taxon>
        <taxon>Bacillota</taxon>
        <taxon>Clostridia</taxon>
        <taxon>Lachnospirales</taxon>
        <taxon>Lachnospiraceae</taxon>
        <taxon>Schaedlerella</taxon>
    </lineage>
</organism>
<dbReference type="Proteomes" id="UP000474104">
    <property type="component" value="Unassembled WGS sequence"/>
</dbReference>
<proteinExistence type="predicted"/>
<evidence type="ECO:0000313" key="2">
    <source>
        <dbReference type="Proteomes" id="UP000474104"/>
    </source>
</evidence>
<name>A0A9X5C9E2_9FIRM</name>